<dbReference type="SUPFAM" id="SSF56300">
    <property type="entry name" value="Metallo-dependent phosphatases"/>
    <property type="match status" value="1"/>
</dbReference>
<dbReference type="GO" id="GO:0016787">
    <property type="term" value="F:hydrolase activity"/>
    <property type="evidence" value="ECO:0007669"/>
    <property type="project" value="UniProtKB-KW"/>
</dbReference>
<feature type="domain" description="Calcineurin-like phosphoesterase" evidence="4">
    <location>
        <begin position="44"/>
        <end position="306"/>
    </location>
</feature>
<evidence type="ECO:0000259" key="4">
    <source>
        <dbReference type="Pfam" id="PF00149"/>
    </source>
</evidence>
<keyword evidence="2" id="KW-0547">Nucleotide-binding</keyword>
<keyword evidence="2" id="KW-0378">Hydrolase</keyword>
<dbReference type="Proteomes" id="UP000295707">
    <property type="component" value="Unassembled WGS sequence"/>
</dbReference>
<feature type="chain" id="PRO_5020817859" evidence="2">
    <location>
        <begin position="29"/>
        <end position="734"/>
    </location>
</feature>
<gene>
    <name evidence="6" type="ORF">DFR30_2865</name>
</gene>
<organism evidence="6 7">
    <name type="scientific">Thiogranum longum</name>
    <dbReference type="NCBI Taxonomy" id="1537524"/>
    <lineage>
        <taxon>Bacteria</taxon>
        <taxon>Pseudomonadati</taxon>
        <taxon>Pseudomonadota</taxon>
        <taxon>Gammaproteobacteria</taxon>
        <taxon>Chromatiales</taxon>
        <taxon>Ectothiorhodospiraceae</taxon>
        <taxon>Thiogranum</taxon>
    </lineage>
</organism>
<dbReference type="RefSeq" id="WP_132974293.1">
    <property type="nucleotide sequence ID" value="NZ_SMFX01000001.1"/>
</dbReference>
<dbReference type="GO" id="GO:0000166">
    <property type="term" value="F:nucleotide binding"/>
    <property type="evidence" value="ECO:0007669"/>
    <property type="project" value="UniProtKB-KW"/>
</dbReference>
<name>A0A4R1HFH7_9GAMM</name>
<keyword evidence="7" id="KW-1185">Reference proteome</keyword>
<evidence type="ECO:0000256" key="1">
    <source>
        <dbReference type="ARBA" id="ARBA00022729"/>
    </source>
</evidence>
<dbReference type="OrthoDB" id="9803927at2"/>
<evidence type="ECO:0000259" key="5">
    <source>
        <dbReference type="Pfam" id="PF02872"/>
    </source>
</evidence>
<evidence type="ECO:0000256" key="3">
    <source>
        <dbReference type="SAM" id="MobiDB-lite"/>
    </source>
</evidence>
<evidence type="ECO:0000313" key="7">
    <source>
        <dbReference type="Proteomes" id="UP000295707"/>
    </source>
</evidence>
<dbReference type="InterPro" id="IPR006179">
    <property type="entry name" value="5_nucleotidase/apyrase"/>
</dbReference>
<evidence type="ECO:0000256" key="2">
    <source>
        <dbReference type="RuleBase" id="RU362119"/>
    </source>
</evidence>
<feature type="domain" description="5'-Nucleotidase C-terminal" evidence="5">
    <location>
        <begin position="434"/>
        <end position="585"/>
    </location>
</feature>
<dbReference type="Gene3D" id="3.60.21.10">
    <property type="match status" value="1"/>
</dbReference>
<protein>
    <submittedName>
        <fullName evidence="6">2',3'-cyclic-nucleotide 2'-phosphodiesterase (5'-nucleotidase family)</fullName>
    </submittedName>
</protein>
<dbReference type="PRINTS" id="PR01607">
    <property type="entry name" value="APYRASEFAMLY"/>
</dbReference>
<dbReference type="PANTHER" id="PTHR11575:SF24">
    <property type="entry name" value="5'-NUCLEOTIDASE"/>
    <property type="match status" value="1"/>
</dbReference>
<comment type="similarity">
    <text evidence="2">Belongs to the 5'-nucleotidase family.</text>
</comment>
<dbReference type="Pfam" id="PF00149">
    <property type="entry name" value="Metallophos"/>
    <property type="match status" value="1"/>
</dbReference>
<accession>A0A4R1HFH7</accession>
<dbReference type="InterPro" id="IPR036907">
    <property type="entry name" value="5'-Nucleotdase_C_sf"/>
</dbReference>
<proteinExistence type="inferred from homology"/>
<dbReference type="InterPro" id="IPR029052">
    <property type="entry name" value="Metallo-depent_PP-like"/>
</dbReference>
<dbReference type="GO" id="GO:0009166">
    <property type="term" value="P:nucleotide catabolic process"/>
    <property type="evidence" value="ECO:0007669"/>
    <property type="project" value="InterPro"/>
</dbReference>
<dbReference type="SUPFAM" id="SSF55816">
    <property type="entry name" value="5'-nucleotidase (syn. UDP-sugar hydrolase), C-terminal domain"/>
    <property type="match status" value="1"/>
</dbReference>
<dbReference type="AlphaFoldDB" id="A0A4R1HFH7"/>
<dbReference type="PANTHER" id="PTHR11575">
    <property type="entry name" value="5'-NUCLEOTIDASE-RELATED"/>
    <property type="match status" value="1"/>
</dbReference>
<comment type="caution">
    <text evidence="6">The sequence shown here is derived from an EMBL/GenBank/DDBJ whole genome shotgun (WGS) entry which is preliminary data.</text>
</comment>
<evidence type="ECO:0000313" key="6">
    <source>
        <dbReference type="EMBL" id="TCK19551.1"/>
    </source>
</evidence>
<keyword evidence="1 2" id="KW-0732">Signal</keyword>
<feature type="signal peptide" evidence="2">
    <location>
        <begin position="1"/>
        <end position="28"/>
    </location>
</feature>
<dbReference type="Pfam" id="PF02872">
    <property type="entry name" value="5_nucleotid_C"/>
    <property type="match status" value="1"/>
</dbReference>
<feature type="region of interest" description="Disordered" evidence="3">
    <location>
        <begin position="713"/>
        <end position="734"/>
    </location>
</feature>
<dbReference type="EMBL" id="SMFX01000001">
    <property type="protein sequence ID" value="TCK19551.1"/>
    <property type="molecule type" value="Genomic_DNA"/>
</dbReference>
<dbReference type="InterPro" id="IPR004843">
    <property type="entry name" value="Calcineurin-like_PHP"/>
</dbReference>
<reference evidence="6 7" key="1">
    <citation type="submission" date="2019-03" db="EMBL/GenBank/DDBJ databases">
        <title>Genomic Encyclopedia of Type Strains, Phase IV (KMG-IV): sequencing the most valuable type-strain genomes for metagenomic binning, comparative biology and taxonomic classification.</title>
        <authorList>
            <person name="Goeker M."/>
        </authorList>
    </citation>
    <scope>NUCLEOTIDE SEQUENCE [LARGE SCALE GENOMIC DNA]</scope>
    <source>
        <strain evidence="6 7">DSM 19610</strain>
    </source>
</reference>
<dbReference type="Gene3D" id="3.90.780.10">
    <property type="entry name" value="5'-Nucleotidase, C-terminal domain"/>
    <property type="match status" value="1"/>
</dbReference>
<dbReference type="InterPro" id="IPR008334">
    <property type="entry name" value="5'-Nucleotdase_C"/>
</dbReference>
<dbReference type="GO" id="GO:0030288">
    <property type="term" value="C:outer membrane-bounded periplasmic space"/>
    <property type="evidence" value="ECO:0007669"/>
    <property type="project" value="TreeGrafter"/>
</dbReference>
<sequence>MKIPQRKLYSGLFGGLLAFAIGSSPAIAGKKPPKPKPGSDRTITLIHLSDVHGHIIPHDEDFLESGDRENSGGVARLATGIKQIREDVGEDNSLLFMVGDATHGGAEVLFTLGNAIMPAFNALRIDGFVMGNWDFAYGNRTTRNRYVDAQKGTIQMSGNNQTTLSSTIPACDGTAPPSECVVIAANYDTVANNVYNFNERSTGAARKPNLTPENRVFRPWVIKEANGVKVGFVGITSTRLPVQNPLFNLSFRFTKGFNELPQDIADARAAGAEIIVLATELGFSDNVQIAQEIPDIDVLLSGDTHEALPDPILVTRKDGGQTIIVESGEDSYLGRLDLTIIDGGKIKDFAFTLMEITDEVPEDTSDFYVPGGIKNLLEASVKEFYSGPDFKCHTFGPGGFPFGKGHTLCTPLDEIAGYTEVILERRDVIGDYMNNFIGDATLALGMSTGASISFDDSFAISNGFRFDIPVFGAGTPLASGGVSDGTITVGELYNFMPFTPAVSLVEFTGGLLRGRYEGFLEGVFDPHPFRHRGGWWMGFSDNMRFVLDLESAPTSVPLQTLGGRILSMELNGREVDPSETITVVSCYPNGEGVDRQCRTSGGRNMRFPCGAFNPDVNTPSVVGLCEPLNNANIVDPTRRPAVLQVAPDDFWVPAQVLREYLKTNVITEAANGPPRKNTFMVPYNGCPDNPPAVDQNCDGVPDSSFGEVQPVFGAGPSWLGRGDTGATVTTVSDD</sequence>